<dbReference type="Proteomes" id="UP001220395">
    <property type="component" value="Chromosome"/>
</dbReference>
<evidence type="ECO:0000256" key="1">
    <source>
        <dbReference type="SAM" id="MobiDB-lite"/>
    </source>
</evidence>
<feature type="compositionally biased region" description="Basic and acidic residues" evidence="1">
    <location>
        <begin position="38"/>
        <end position="50"/>
    </location>
</feature>
<dbReference type="EMBL" id="CP117411">
    <property type="protein sequence ID" value="WCT74978.1"/>
    <property type="molecule type" value="Genomic_DNA"/>
</dbReference>
<sequence length="50" mass="5350">MAKPPETPPHSDIDGVNMDARTGEPSKNPRPDPGAALKQEKDESKGKPAR</sequence>
<keyword evidence="3" id="KW-1185">Reference proteome</keyword>
<feature type="region of interest" description="Disordered" evidence="1">
    <location>
        <begin position="1"/>
        <end position="50"/>
    </location>
</feature>
<gene>
    <name evidence="2" type="ORF">PQ455_07095</name>
</gene>
<organism evidence="2 3">
    <name type="scientific">Sphingomonas naphthae</name>
    <dbReference type="NCBI Taxonomy" id="1813468"/>
    <lineage>
        <taxon>Bacteria</taxon>
        <taxon>Pseudomonadati</taxon>
        <taxon>Pseudomonadota</taxon>
        <taxon>Alphaproteobacteria</taxon>
        <taxon>Sphingomonadales</taxon>
        <taxon>Sphingomonadaceae</taxon>
        <taxon>Sphingomonas</taxon>
    </lineage>
</organism>
<protein>
    <recommendedName>
        <fullName evidence="4">Multidrug transporter</fullName>
    </recommendedName>
</protein>
<proteinExistence type="predicted"/>
<reference evidence="2 3" key="1">
    <citation type="submission" date="2023-02" db="EMBL/GenBank/DDBJ databases">
        <title>Genome sequence of Sphingomonas naphthae.</title>
        <authorList>
            <person name="Kim S."/>
            <person name="Heo J."/>
            <person name="Kwon S.-W."/>
        </authorList>
    </citation>
    <scope>NUCLEOTIDE SEQUENCE [LARGE SCALE GENOMIC DNA]</scope>
    <source>
        <strain evidence="2 3">KACC 18716</strain>
    </source>
</reference>
<dbReference type="RefSeq" id="WP_273690452.1">
    <property type="nucleotide sequence ID" value="NZ_CP117411.1"/>
</dbReference>
<evidence type="ECO:0008006" key="4">
    <source>
        <dbReference type="Google" id="ProtNLM"/>
    </source>
</evidence>
<evidence type="ECO:0000313" key="3">
    <source>
        <dbReference type="Proteomes" id="UP001220395"/>
    </source>
</evidence>
<accession>A0ABY7TPM2</accession>
<name>A0ABY7TPM2_9SPHN</name>
<feature type="compositionally biased region" description="Basic and acidic residues" evidence="1">
    <location>
        <begin position="21"/>
        <end position="30"/>
    </location>
</feature>
<evidence type="ECO:0000313" key="2">
    <source>
        <dbReference type="EMBL" id="WCT74978.1"/>
    </source>
</evidence>